<dbReference type="InterPro" id="IPR036388">
    <property type="entry name" value="WH-like_DNA-bd_sf"/>
</dbReference>
<dbReference type="InterPro" id="IPR011991">
    <property type="entry name" value="ArsR-like_HTH"/>
</dbReference>
<feature type="domain" description="HVO-A0261-like N-terminal" evidence="2">
    <location>
        <begin position="7"/>
        <end position="89"/>
    </location>
</feature>
<evidence type="ECO:0000313" key="3">
    <source>
        <dbReference type="EMBL" id="MFC4245883.1"/>
    </source>
</evidence>
<evidence type="ECO:0000259" key="1">
    <source>
        <dbReference type="Pfam" id="PF08350"/>
    </source>
</evidence>
<name>A0ABD5NVV6_9EURY</name>
<dbReference type="Gene3D" id="1.10.10.10">
    <property type="entry name" value="Winged helix-like DNA-binding domain superfamily/Winged helix DNA-binding domain"/>
    <property type="match status" value="1"/>
</dbReference>
<reference evidence="3 4" key="1">
    <citation type="journal article" date="2014" name="Int. J. Syst. Evol. Microbiol.">
        <title>Complete genome sequence of Corynebacterium casei LMG S-19264T (=DSM 44701T), isolated from a smear-ripened cheese.</title>
        <authorList>
            <consortium name="US DOE Joint Genome Institute (JGI-PGF)"/>
            <person name="Walter F."/>
            <person name="Albersmeier A."/>
            <person name="Kalinowski J."/>
            <person name="Ruckert C."/>
        </authorList>
    </citation>
    <scope>NUCLEOTIDE SEQUENCE [LARGE SCALE GENOMIC DNA]</scope>
    <source>
        <strain evidence="3 4">IBRC-M 10912</strain>
    </source>
</reference>
<dbReference type="InterPro" id="IPR057527">
    <property type="entry name" value="HVO_A0261-like_N"/>
</dbReference>
<dbReference type="AlphaFoldDB" id="A0ABD5NVV6"/>
<dbReference type="InterPro" id="IPR013561">
    <property type="entry name" value="FilR1_middle_dom"/>
</dbReference>
<evidence type="ECO:0000313" key="4">
    <source>
        <dbReference type="Proteomes" id="UP001595821"/>
    </source>
</evidence>
<evidence type="ECO:0000259" key="2">
    <source>
        <dbReference type="Pfam" id="PF25213"/>
    </source>
</evidence>
<organism evidence="3 4">
    <name type="scientific">Natribaculum luteum</name>
    <dbReference type="NCBI Taxonomy" id="1586232"/>
    <lineage>
        <taxon>Archaea</taxon>
        <taxon>Methanobacteriati</taxon>
        <taxon>Methanobacteriota</taxon>
        <taxon>Stenosarchaea group</taxon>
        <taxon>Halobacteria</taxon>
        <taxon>Halobacteriales</taxon>
        <taxon>Natrialbaceae</taxon>
        <taxon>Natribaculum</taxon>
    </lineage>
</organism>
<dbReference type="Pfam" id="PF08350">
    <property type="entry name" value="FilR1_middle"/>
    <property type="match status" value="1"/>
</dbReference>
<dbReference type="GeneID" id="71855159"/>
<dbReference type="RefSeq" id="WP_246968481.1">
    <property type="nucleotide sequence ID" value="NZ_CP095397.1"/>
</dbReference>
<feature type="domain" description="Methanogenesis regulatory protein FilR1 middle" evidence="1">
    <location>
        <begin position="127"/>
        <end position="256"/>
    </location>
</feature>
<dbReference type="Proteomes" id="UP001595821">
    <property type="component" value="Unassembled WGS sequence"/>
</dbReference>
<comment type="caution">
    <text evidence="3">The sequence shown here is derived from an EMBL/GenBank/DDBJ whole genome shotgun (WGS) entry which is preliminary data.</text>
</comment>
<gene>
    <name evidence="3" type="ORF">ACFOZ7_02500</name>
</gene>
<protein>
    <submittedName>
        <fullName evidence="3">Helix-turn-helix transcriptional regulator</fullName>
    </submittedName>
</protein>
<accession>A0ABD5NVV6</accession>
<proteinExistence type="predicted"/>
<dbReference type="CDD" id="cd00090">
    <property type="entry name" value="HTH_ARSR"/>
    <property type="match status" value="1"/>
</dbReference>
<dbReference type="SUPFAM" id="SSF46785">
    <property type="entry name" value="Winged helix' DNA-binding domain"/>
    <property type="match status" value="1"/>
</dbReference>
<dbReference type="InterPro" id="IPR036390">
    <property type="entry name" value="WH_DNA-bd_sf"/>
</dbReference>
<sequence length="261" mass="28290">MGRESLAEIEFLVRSTCRVRILEALTECGSLTSAELRREIGVVRTTVQRNLDALEERGLVHSVADGYEITIAGELVATGIGEMTETVAFIERAKAVLSQLTEADVPLDVDPQALVDATVVEATAANPYAPVESHLKTLTTTARTRAVLPATSADALETARSAAESGATAEIVLADEVVETVQSTPTLREHFESLADLENVTIYQYDGEVPYYLGILDDAVQIGVHDEAGIPQALLESTDDDVREWATERYEAYRRDAEPLA</sequence>
<dbReference type="EMBL" id="JBHSDJ010000003">
    <property type="protein sequence ID" value="MFC4245883.1"/>
    <property type="molecule type" value="Genomic_DNA"/>
</dbReference>
<dbReference type="Pfam" id="PF25213">
    <property type="entry name" value="HVO_A0261_N"/>
    <property type="match status" value="1"/>
</dbReference>